<keyword evidence="1" id="KW-0732">Signal</keyword>
<dbReference type="GO" id="GO:0008237">
    <property type="term" value="F:metallopeptidase activity"/>
    <property type="evidence" value="ECO:0007669"/>
    <property type="project" value="InterPro"/>
</dbReference>
<dbReference type="Proteomes" id="UP000286415">
    <property type="component" value="Unassembled WGS sequence"/>
</dbReference>
<name>A0A8T1N198_CLOSI</name>
<feature type="chain" id="PRO_5035779261" evidence="1">
    <location>
        <begin position="22"/>
        <end position="250"/>
    </location>
</feature>
<gene>
    <name evidence="2" type="ORF">CSKR_203705</name>
</gene>
<reference evidence="2 3" key="2">
    <citation type="journal article" date="2021" name="Genomics">
        <title>High-quality reference genome for Clonorchis sinensis.</title>
        <authorList>
            <person name="Young N.D."/>
            <person name="Stroehlein A.J."/>
            <person name="Kinkar L."/>
            <person name="Wang T."/>
            <person name="Sohn W.M."/>
            <person name="Chang B.C.H."/>
            <person name="Kaur P."/>
            <person name="Weisz D."/>
            <person name="Dudchenko O."/>
            <person name="Aiden E.L."/>
            <person name="Korhonen P.K."/>
            <person name="Gasser R.B."/>
        </authorList>
    </citation>
    <scope>NUCLEOTIDE SEQUENCE [LARGE SCALE GENOMIC DNA]</scope>
    <source>
        <strain evidence="2">Cs-k2</strain>
    </source>
</reference>
<keyword evidence="3" id="KW-1185">Reference proteome</keyword>
<dbReference type="EMBL" id="NIRI02000005">
    <property type="protein sequence ID" value="KAG5454771.1"/>
    <property type="molecule type" value="Genomic_DNA"/>
</dbReference>
<evidence type="ECO:0000313" key="2">
    <source>
        <dbReference type="EMBL" id="KAG5454771.1"/>
    </source>
</evidence>
<comment type="caution">
    <text evidence="2">The sequence shown here is derived from an EMBL/GenBank/DDBJ whole genome shotgun (WGS) entry which is preliminary data.</text>
</comment>
<protein>
    <submittedName>
        <fullName evidence="2">Uncharacterized protein</fullName>
    </submittedName>
</protein>
<reference evidence="2 3" key="1">
    <citation type="journal article" date="2018" name="Biotechnol. Adv.">
        <title>Improved genomic resources and new bioinformatic workflow for the carcinogenic parasite Clonorchis sinensis: Biotechnological implications.</title>
        <authorList>
            <person name="Wang D."/>
            <person name="Korhonen P.K."/>
            <person name="Gasser R.B."/>
            <person name="Young N.D."/>
        </authorList>
    </citation>
    <scope>NUCLEOTIDE SEQUENCE [LARGE SCALE GENOMIC DNA]</scope>
    <source>
        <strain evidence="2">Cs-k2</strain>
    </source>
</reference>
<feature type="signal peptide" evidence="1">
    <location>
        <begin position="1"/>
        <end position="21"/>
    </location>
</feature>
<sequence length="250" mass="28271">MPRLAIWIGLYLACIENSAFSTSGYSAEEGYDDLDEEPSGGYRTKECTEARNVSNPSAQSHLWIETIVVVDPSVRNRFDTIQQAQLYVQTLMQMTNDLLHHTSLGTNLSISVREILWISEREKFDCLGVVNGNATRDRCGACQGDGSSCKTIRHTLIRNCLFDTSRMKFLFRGDFQMSKENTTTTTRRVLFGTEFTFRTFHTLDGAYFSSVVATGPILGDMAVRIRQVVNDPEKTKLMLYIKYTVVNNNN</sequence>
<dbReference type="Gene3D" id="3.40.390.10">
    <property type="entry name" value="Collagenase (Catalytic Domain)"/>
    <property type="match status" value="1"/>
</dbReference>
<dbReference type="InterPro" id="IPR024079">
    <property type="entry name" value="MetalloPept_cat_dom_sf"/>
</dbReference>
<evidence type="ECO:0000313" key="3">
    <source>
        <dbReference type="Proteomes" id="UP000286415"/>
    </source>
</evidence>
<accession>A0A8T1N198</accession>
<organism evidence="2 3">
    <name type="scientific">Clonorchis sinensis</name>
    <name type="common">Chinese liver fluke</name>
    <dbReference type="NCBI Taxonomy" id="79923"/>
    <lineage>
        <taxon>Eukaryota</taxon>
        <taxon>Metazoa</taxon>
        <taxon>Spiralia</taxon>
        <taxon>Lophotrochozoa</taxon>
        <taxon>Platyhelminthes</taxon>
        <taxon>Trematoda</taxon>
        <taxon>Digenea</taxon>
        <taxon>Opisthorchiida</taxon>
        <taxon>Opisthorchiata</taxon>
        <taxon>Opisthorchiidae</taxon>
        <taxon>Clonorchis</taxon>
    </lineage>
</organism>
<dbReference type="OrthoDB" id="10062690at2759"/>
<proteinExistence type="predicted"/>
<evidence type="ECO:0000256" key="1">
    <source>
        <dbReference type="SAM" id="SignalP"/>
    </source>
</evidence>
<dbReference type="AlphaFoldDB" id="A0A8T1N198"/>